<gene>
    <name evidence="2" type="ORF">QE412_001986</name>
</gene>
<name>A0ABU0TUS0_MICTR</name>
<organism evidence="2 3">
    <name type="scientific">Microbacterium trichothecenolyticum</name>
    <name type="common">Aureobacterium trichothecenolyticum</name>
    <dbReference type="NCBI Taxonomy" id="69370"/>
    <lineage>
        <taxon>Bacteria</taxon>
        <taxon>Bacillati</taxon>
        <taxon>Actinomycetota</taxon>
        <taxon>Actinomycetes</taxon>
        <taxon>Micrococcales</taxon>
        <taxon>Microbacteriaceae</taxon>
        <taxon>Microbacterium</taxon>
    </lineage>
</organism>
<comment type="caution">
    <text evidence="2">The sequence shown here is derived from an EMBL/GenBank/DDBJ whole genome shotgun (WGS) entry which is preliminary data.</text>
</comment>
<dbReference type="EMBL" id="JAUTBF010000001">
    <property type="protein sequence ID" value="MDQ1123413.1"/>
    <property type="molecule type" value="Genomic_DNA"/>
</dbReference>
<reference evidence="2 3" key="1">
    <citation type="submission" date="2023-07" db="EMBL/GenBank/DDBJ databases">
        <title>Functional and genomic diversity of the sorghum phyllosphere microbiome.</title>
        <authorList>
            <person name="Shade A."/>
        </authorList>
    </citation>
    <scope>NUCLEOTIDE SEQUENCE [LARGE SCALE GENOMIC DNA]</scope>
    <source>
        <strain evidence="2 3">SORGH_AS_1207</strain>
    </source>
</reference>
<evidence type="ECO:0000313" key="3">
    <source>
        <dbReference type="Proteomes" id="UP001226691"/>
    </source>
</evidence>
<accession>A0ABU0TUS0</accession>
<feature type="domain" description="DUF7882" evidence="1">
    <location>
        <begin position="23"/>
        <end position="118"/>
    </location>
</feature>
<sequence>MRRGAEATPGHRWFTRDYRVGVGTLYYGDVATPIEIEDRALAHVKVVIATKLRRGESFTLSWTHGPGQEVGRSTVWLHPSIPLRFVFDEPEPALLSRAWIEDLANSANSSGGLLIVPEPEHPRP</sequence>
<evidence type="ECO:0000313" key="2">
    <source>
        <dbReference type="EMBL" id="MDQ1123413.1"/>
    </source>
</evidence>
<proteinExistence type="predicted"/>
<keyword evidence="3" id="KW-1185">Reference proteome</keyword>
<dbReference type="InterPro" id="IPR057204">
    <property type="entry name" value="DUF7882"/>
</dbReference>
<dbReference type="Proteomes" id="UP001226691">
    <property type="component" value="Unassembled WGS sequence"/>
</dbReference>
<evidence type="ECO:0000259" key="1">
    <source>
        <dbReference type="Pfam" id="PF25355"/>
    </source>
</evidence>
<protein>
    <recommendedName>
        <fullName evidence="1">DUF7882 domain-containing protein</fullName>
    </recommendedName>
</protein>
<dbReference type="Pfam" id="PF25355">
    <property type="entry name" value="DUF7882"/>
    <property type="match status" value="1"/>
</dbReference>